<proteinExistence type="predicted"/>
<dbReference type="AlphaFoldDB" id="A0AA86MZM4"/>
<dbReference type="SUPFAM" id="SSF53067">
    <property type="entry name" value="Actin-like ATPase domain"/>
    <property type="match status" value="2"/>
</dbReference>
<dbReference type="PANTHER" id="PTHR32432">
    <property type="entry name" value="CELL DIVISION PROTEIN FTSA-RELATED"/>
    <property type="match status" value="1"/>
</dbReference>
<keyword evidence="2" id="KW-1185">Reference proteome</keyword>
<name>A0AA86MZM4_9BACT</name>
<dbReference type="InterPro" id="IPR050696">
    <property type="entry name" value="FtsA/MreB"/>
</dbReference>
<accession>A0AA86MZM4</accession>
<dbReference type="Gene3D" id="3.30.420.40">
    <property type="match status" value="2"/>
</dbReference>
<dbReference type="CDD" id="cd24049">
    <property type="entry name" value="ASKHA_NBD_PilM"/>
    <property type="match status" value="1"/>
</dbReference>
<dbReference type="Proteomes" id="UP001179121">
    <property type="component" value="Chromosome"/>
</dbReference>
<dbReference type="RefSeq" id="WP_289268767.1">
    <property type="nucleotide sequence ID" value="NZ_OX365700.1"/>
</dbReference>
<dbReference type="InterPro" id="IPR005883">
    <property type="entry name" value="PilM"/>
</dbReference>
<evidence type="ECO:0008006" key="3">
    <source>
        <dbReference type="Google" id="ProtNLM"/>
    </source>
</evidence>
<evidence type="ECO:0000313" key="2">
    <source>
        <dbReference type="Proteomes" id="UP001179121"/>
    </source>
</evidence>
<dbReference type="Pfam" id="PF11104">
    <property type="entry name" value="PilM_2"/>
    <property type="match status" value="1"/>
</dbReference>
<organism evidence="1 2">
    <name type="scientific">Nitrospira tepida</name>
    <dbReference type="NCBI Taxonomy" id="2973512"/>
    <lineage>
        <taxon>Bacteria</taxon>
        <taxon>Pseudomonadati</taxon>
        <taxon>Nitrospirota</taxon>
        <taxon>Nitrospiria</taxon>
        <taxon>Nitrospirales</taxon>
        <taxon>Nitrospiraceae</taxon>
        <taxon>Nitrospira</taxon>
    </lineage>
</organism>
<reference evidence="1" key="1">
    <citation type="submission" date="2022-10" db="EMBL/GenBank/DDBJ databases">
        <authorList>
            <person name="Koch H."/>
        </authorList>
    </citation>
    <scope>NUCLEOTIDE SEQUENCE</scope>
    <source>
        <strain evidence="1">DNF</strain>
    </source>
</reference>
<evidence type="ECO:0000313" key="1">
    <source>
        <dbReference type="EMBL" id="CAI4032018.1"/>
    </source>
</evidence>
<dbReference type="InterPro" id="IPR043129">
    <property type="entry name" value="ATPase_NBD"/>
</dbReference>
<gene>
    <name evidence="1" type="ORF">DNFV4_02443</name>
</gene>
<dbReference type="EMBL" id="OX365700">
    <property type="protein sequence ID" value="CAI4032018.1"/>
    <property type="molecule type" value="Genomic_DNA"/>
</dbReference>
<dbReference type="PANTHER" id="PTHR32432:SF3">
    <property type="entry name" value="ETHANOLAMINE UTILIZATION PROTEIN EUTJ"/>
    <property type="match status" value="1"/>
</dbReference>
<dbReference type="Gene3D" id="3.30.1490.300">
    <property type="match status" value="1"/>
</dbReference>
<protein>
    <recommendedName>
        <fullName evidence="3">GspL periplasmic domain-containing protein</fullName>
    </recommendedName>
</protein>
<dbReference type="KEGG" id="nti:DNFV4_02443"/>
<sequence length="521" mass="58105">MSESVGLDIGASAIKAVRYRRSLAGQDEVEYFYQPLPFLQPDQRDMAERARLIRRFLERHQLHRAPIVTALPCRNLSLRRLALPFTDPEKMAQVVPFEMENLIPMSIEDVAVEGLMLATKDVTPGTRPQSDVLVAAAPKKTLSEHLEFLRAARVHPAAVNVDALALFSVVQLLRSEGGAVPENLAVLDVGATKTTICLIHRDRPWLLRTLSWGGNHLTQALAQRYQWTLEEAERRKRMATVQLGEEWIEPLVREVRLALHAFESSTQTRIQHLWVSGGGAKFRHFPEYLGQKLELDVVGPREGFGQTSPRAFSVALGLALHPKVLGRRWLAKSNGAALGYDLKRQLHEGQRVRSQEIKQDTIWASVGLACLIALGIGDVWTHVSLKRDQVRQDRAALQAFYQRAIGGDALPGEEVDRARSQVVSLSKRIELLESQQTPVIPTLAKLVRRLPSTGTVRVRGLLMEGPGVQLEAETDSFDSVERIKKALQQETGFQEIAVSDARVGASPNQVIFRLTFTAEAR</sequence>